<dbReference type="Pfam" id="PF19279">
    <property type="entry name" value="YegS_C"/>
    <property type="match status" value="1"/>
</dbReference>
<dbReference type="Proteomes" id="UP001497512">
    <property type="component" value="Chromosome 2"/>
</dbReference>
<keyword evidence="4" id="KW-0067">ATP-binding</keyword>
<gene>
    <name evidence="6" type="ORF">CSSPTR1EN2_LOCUS13632</name>
</gene>
<evidence type="ECO:0000256" key="4">
    <source>
        <dbReference type="ARBA" id="ARBA00022840"/>
    </source>
</evidence>
<accession>A0ABP0UCD8</accession>
<dbReference type="Gene3D" id="2.60.200.40">
    <property type="match status" value="1"/>
</dbReference>
<dbReference type="SMART" id="SM00046">
    <property type="entry name" value="DAGKc"/>
    <property type="match status" value="1"/>
</dbReference>
<dbReference type="InterPro" id="IPR050187">
    <property type="entry name" value="Lipid_Phosphate_FormReg"/>
</dbReference>
<evidence type="ECO:0000313" key="7">
    <source>
        <dbReference type="Proteomes" id="UP001497512"/>
    </source>
</evidence>
<dbReference type="PANTHER" id="PTHR12358:SF31">
    <property type="entry name" value="ACYLGLYCEROL KINASE, MITOCHONDRIAL"/>
    <property type="match status" value="1"/>
</dbReference>
<dbReference type="Gene3D" id="3.40.50.10330">
    <property type="entry name" value="Probable inorganic polyphosphate/atp-NAD kinase, domain 1"/>
    <property type="match status" value="1"/>
</dbReference>
<dbReference type="InterPro" id="IPR001206">
    <property type="entry name" value="Diacylglycerol_kinase_cat_dom"/>
</dbReference>
<dbReference type="InterPro" id="IPR017438">
    <property type="entry name" value="ATP-NAD_kinase_N"/>
</dbReference>
<evidence type="ECO:0000259" key="5">
    <source>
        <dbReference type="PROSITE" id="PS50146"/>
    </source>
</evidence>
<dbReference type="PROSITE" id="PS50146">
    <property type="entry name" value="DAGK"/>
    <property type="match status" value="1"/>
</dbReference>
<keyword evidence="1" id="KW-0808">Transferase</keyword>
<evidence type="ECO:0000256" key="2">
    <source>
        <dbReference type="ARBA" id="ARBA00022741"/>
    </source>
</evidence>
<protein>
    <recommendedName>
        <fullName evidence="5">DAGKc domain-containing protein</fullName>
    </recommendedName>
</protein>
<evidence type="ECO:0000313" key="6">
    <source>
        <dbReference type="EMBL" id="CAK9216761.1"/>
    </source>
</evidence>
<dbReference type="PANTHER" id="PTHR12358">
    <property type="entry name" value="SPHINGOSINE KINASE"/>
    <property type="match status" value="1"/>
</dbReference>
<proteinExistence type="predicted"/>
<organism evidence="6 7">
    <name type="scientific">Sphagnum troendelagicum</name>
    <dbReference type="NCBI Taxonomy" id="128251"/>
    <lineage>
        <taxon>Eukaryota</taxon>
        <taxon>Viridiplantae</taxon>
        <taxon>Streptophyta</taxon>
        <taxon>Embryophyta</taxon>
        <taxon>Bryophyta</taxon>
        <taxon>Sphagnophytina</taxon>
        <taxon>Sphagnopsida</taxon>
        <taxon>Sphagnales</taxon>
        <taxon>Sphagnaceae</taxon>
        <taxon>Sphagnum</taxon>
    </lineage>
</organism>
<dbReference type="InterPro" id="IPR045540">
    <property type="entry name" value="YegS/DAGK_C"/>
</dbReference>
<evidence type="ECO:0000256" key="3">
    <source>
        <dbReference type="ARBA" id="ARBA00022777"/>
    </source>
</evidence>
<dbReference type="SUPFAM" id="SSF111331">
    <property type="entry name" value="NAD kinase/diacylglycerol kinase-like"/>
    <property type="match status" value="1"/>
</dbReference>
<dbReference type="Pfam" id="PF00781">
    <property type="entry name" value="DAGK_cat"/>
    <property type="match status" value="1"/>
</dbReference>
<dbReference type="InterPro" id="IPR016064">
    <property type="entry name" value="NAD/diacylglycerol_kinase_sf"/>
</dbReference>
<feature type="domain" description="DAGKc" evidence="5">
    <location>
        <begin position="104"/>
        <end position="246"/>
    </location>
</feature>
<keyword evidence="2" id="KW-0547">Nucleotide-binding</keyword>
<sequence>MESLVEEELQLDGAQVTATLRYSGALQWHGTTKQGCLVVQDDVIGIKRGELSIILYTFCMSSKSTICGGFTRKRRRKDLRLSFANDASQQLWFESIQVFLDEAGRPRKLLVIVNPFGGQGAGKTIFVQIVEPMLQAARIAYAMKETLFQGHAKDLAKSFDLSQFDGIVCVSGDGVLVEILNGLLERVDWKHAIRKPLGIIPAGTGNGMAKSVLHHAGEFFDIASATFLIIRGQKHALDVATVVQGQVRFHSLLMLSWGLVADVDFESEKFRWMGAFRFDVQTLIRIVNLRRYNGGFSYLPAAGSEGTGGPYSSELEVNKLLHSGEADSERSWRKGYSGPLHSLPTAEWRSMEGAFVLVWLTNVPFTSEKVMPAPLAKFSDGFLDLIVLRDCSRWKLFCLLFKLQSGSHVKSKSIEYLKVKAFRLSPGGQYASDKPGGYVDLDGEILARGQGSFGDASNDPMVYGPTIEVSVQQGLATLFCPS</sequence>
<dbReference type="EMBL" id="OZ019894">
    <property type="protein sequence ID" value="CAK9216761.1"/>
    <property type="molecule type" value="Genomic_DNA"/>
</dbReference>
<keyword evidence="3" id="KW-0418">Kinase</keyword>
<keyword evidence="7" id="KW-1185">Reference proteome</keyword>
<evidence type="ECO:0000256" key="1">
    <source>
        <dbReference type="ARBA" id="ARBA00022679"/>
    </source>
</evidence>
<name>A0ABP0UCD8_9BRYO</name>
<reference evidence="6" key="1">
    <citation type="submission" date="2024-02" db="EMBL/GenBank/DDBJ databases">
        <authorList>
            <consortium name="ELIXIR-Norway"/>
            <consortium name="Elixir Norway"/>
        </authorList>
    </citation>
    <scope>NUCLEOTIDE SEQUENCE</scope>
</reference>